<gene>
    <name evidence="1" type="ORF">METZ01_LOCUS365185</name>
</gene>
<accession>A0A382STU3</accession>
<dbReference type="Pfam" id="PF19883">
    <property type="entry name" value="DUF6356"/>
    <property type="match status" value="1"/>
</dbReference>
<dbReference type="EMBL" id="UINC01130941">
    <property type="protein sequence ID" value="SVD12331.1"/>
    <property type="molecule type" value="Genomic_DNA"/>
</dbReference>
<protein>
    <recommendedName>
        <fullName evidence="2">Capsule biosynthesis protein</fullName>
    </recommendedName>
</protein>
<dbReference type="InterPro" id="IPR045936">
    <property type="entry name" value="DUF6356"/>
</dbReference>
<evidence type="ECO:0000313" key="1">
    <source>
        <dbReference type="EMBL" id="SVD12331.1"/>
    </source>
</evidence>
<sequence length="67" mass="8022">MKLNFEHPKDVGLNYWSHLIFTWQESGRSLVACYVMFMHGIFPPLLDLWYSEHIKKAQERIDNLGRN</sequence>
<reference evidence="1" key="1">
    <citation type="submission" date="2018-05" db="EMBL/GenBank/DDBJ databases">
        <authorList>
            <person name="Lanie J.A."/>
            <person name="Ng W.-L."/>
            <person name="Kazmierczak K.M."/>
            <person name="Andrzejewski T.M."/>
            <person name="Davidsen T.M."/>
            <person name="Wayne K.J."/>
            <person name="Tettelin H."/>
            <person name="Glass J.I."/>
            <person name="Rusch D."/>
            <person name="Podicherti R."/>
            <person name="Tsui H.-C.T."/>
            <person name="Winkler M.E."/>
        </authorList>
    </citation>
    <scope>NUCLEOTIDE SEQUENCE</scope>
</reference>
<name>A0A382STU3_9ZZZZ</name>
<dbReference type="AlphaFoldDB" id="A0A382STU3"/>
<organism evidence="1">
    <name type="scientific">marine metagenome</name>
    <dbReference type="NCBI Taxonomy" id="408172"/>
    <lineage>
        <taxon>unclassified sequences</taxon>
        <taxon>metagenomes</taxon>
        <taxon>ecological metagenomes</taxon>
    </lineage>
</organism>
<evidence type="ECO:0008006" key="2">
    <source>
        <dbReference type="Google" id="ProtNLM"/>
    </source>
</evidence>
<proteinExistence type="predicted"/>